<comment type="caution">
    <text evidence="1">The sequence shown here is derived from an EMBL/GenBank/DDBJ whole genome shotgun (WGS) entry which is preliminary data.</text>
</comment>
<gene>
    <name evidence="1" type="ORF">N7449_012193</name>
</gene>
<reference evidence="1" key="2">
    <citation type="journal article" date="2023" name="IMA Fungus">
        <title>Comparative genomic study of the Penicillium genus elucidates a diverse pangenome and 15 lateral gene transfer events.</title>
        <authorList>
            <person name="Petersen C."/>
            <person name="Sorensen T."/>
            <person name="Nielsen M.R."/>
            <person name="Sondergaard T.E."/>
            <person name="Sorensen J.L."/>
            <person name="Fitzpatrick D.A."/>
            <person name="Frisvad J.C."/>
            <person name="Nielsen K.L."/>
        </authorList>
    </citation>
    <scope>NUCLEOTIDE SEQUENCE</scope>
    <source>
        <strain evidence="1">IBT 20477</strain>
    </source>
</reference>
<proteinExistence type="predicted"/>
<name>A0A9W9IRD3_9EURO</name>
<dbReference type="AlphaFoldDB" id="A0A9W9IRD3"/>
<dbReference type="OrthoDB" id="410701at2759"/>
<dbReference type="Proteomes" id="UP001150942">
    <property type="component" value="Unassembled WGS sequence"/>
</dbReference>
<reference evidence="1" key="1">
    <citation type="submission" date="2022-11" db="EMBL/GenBank/DDBJ databases">
        <authorList>
            <person name="Petersen C."/>
        </authorList>
    </citation>
    <scope>NUCLEOTIDE SEQUENCE</scope>
    <source>
        <strain evidence="1">IBT 20477</strain>
    </source>
</reference>
<dbReference type="EMBL" id="JAPQKQ010000009">
    <property type="protein sequence ID" value="KAJ5182046.1"/>
    <property type="molecule type" value="Genomic_DNA"/>
</dbReference>
<evidence type="ECO:0000313" key="2">
    <source>
        <dbReference type="Proteomes" id="UP001150942"/>
    </source>
</evidence>
<accession>A0A9W9IRD3</accession>
<protein>
    <submittedName>
        <fullName evidence="1">Uncharacterized protein</fullName>
    </submittedName>
</protein>
<organism evidence="1 2">
    <name type="scientific">Penicillium cf. viridicatum</name>
    <dbReference type="NCBI Taxonomy" id="2972119"/>
    <lineage>
        <taxon>Eukaryota</taxon>
        <taxon>Fungi</taxon>
        <taxon>Dikarya</taxon>
        <taxon>Ascomycota</taxon>
        <taxon>Pezizomycotina</taxon>
        <taxon>Eurotiomycetes</taxon>
        <taxon>Eurotiomycetidae</taxon>
        <taxon>Eurotiales</taxon>
        <taxon>Aspergillaceae</taxon>
        <taxon>Penicillium</taxon>
    </lineage>
</organism>
<keyword evidence="2" id="KW-1185">Reference proteome</keyword>
<evidence type="ECO:0000313" key="1">
    <source>
        <dbReference type="EMBL" id="KAJ5182046.1"/>
    </source>
</evidence>
<sequence>MINAIGNPRTNRSSVLFFLFCWRERSLGCAFRNGAPSDDPSRDLIFCRAIAHARSLSGVSRLRADLLNSQLYKAISRHDTKFPLHYSRNSLAGLSPGSFRSFQSTAFLNVPESLAIDTQPSQLGNHFDKKRPDSSLDEQCATVLQDSVDSSLGEKRLEKTPSIRVKPKPAEYLSKALRNTGHALGHHGQSAGLVRARSKYALQRQNELRTVGRPKKPSLPVILGEYLREVDPLLSSASDKRAEKDLDIALQKVFRNTSHDYLSSRGYDAADVTAWAWIMKSQSSHEAMVRLFLFETDRAKSGATSPRIPPFIPLHLLRQQNLDAHTFRLLLIHSLHLMSGHTFPIAETPAGVAPNDPGLSPEDFRPQIDSGTCMILVVRLIRHARRVWPQSLLTIARAFARFLSARRLDDAERSVLVTRHDDRAKTVKFNECLWLLSIPANIAPYRSTSIQQQAQFELLRAMATHKPVLPVTRQGYRAVVAVQLAHKKTSEERQSAELKAPSWPPWKEEKLGIDSQRGNEGMFSRALQVLSQMKDAGYSHRLWEDISSILAGWDTDHSPTVQTRAMMRRPQALPDGHGSKSNHHEMWVARIRSTRTVREAWACFLSYQDRGLPPKGAIYAAMAEKLIYRRNAIEREFDQMSHVLPGDGLEVHPEPASARDIIYVPTEPPTVDEFLDHMRGRGLRPSGRFLGLLLQSATSLRSGLHYLQCGDVTDAQIEALSIVRGKPRTYDTLDLKAFHDLPDLVFASFIKFLCTHSDIASLDVGNRNILTADRFPALIAADSSTGAKVDLVAYSEEHPGNQHHPRALWHAIQLTKLRRAPYTPAWTHILSALTRERLTGYYGPRSRSLQRILAWHQAVRALSWMRQRDVELGEEGFRILCVAFTKAIDAALKHPGTAEQSFVLIHKARIRRLKATNEGDDEVDALMQHALQVLKHQFDHLVLPASKTSEHAERSIFAAEFASETQLNVPLMLQIPSPATLHAFVRALGSVGDDEGLLHLLHWMSRSADLLKEAADEHANGDKMMRRTLVAIRVFLERRQQRIDTRVPSDLIVEAYDLISRTGWDWPSDAEVTEYCQ</sequence>